<dbReference type="EMBL" id="CM047589">
    <property type="protein sequence ID" value="KAI9920023.1"/>
    <property type="molecule type" value="Genomic_DNA"/>
</dbReference>
<evidence type="ECO:0000313" key="2">
    <source>
        <dbReference type="Proteomes" id="UP001163321"/>
    </source>
</evidence>
<keyword evidence="2" id="KW-1185">Reference proteome</keyword>
<sequence>MLQPPYGPAGICLEFSAIVKVCRNACEFSGLTLEATASMGNQSKHHIVTVSGIAILQNGWTTFISATGGLGHFSPSTKCIGSGSYTQRFLTLIL</sequence>
<protein>
    <submittedName>
        <fullName evidence="1">Uncharacterized protein</fullName>
    </submittedName>
</protein>
<accession>A0ACC0WPK0</accession>
<name>A0ACC0WPK0_9STRA</name>
<proteinExistence type="predicted"/>
<comment type="caution">
    <text evidence="1">The sequence shown here is derived from an EMBL/GenBank/DDBJ whole genome shotgun (WGS) entry which is preliminary data.</text>
</comment>
<reference evidence="1 2" key="1">
    <citation type="journal article" date="2022" name="bioRxiv">
        <title>The genome of the oomycete Peronosclerospora sorghi, a cosmopolitan pathogen of maize and sorghum, is inflated with dispersed pseudogenes.</title>
        <authorList>
            <person name="Fletcher K."/>
            <person name="Martin F."/>
            <person name="Isakeit T."/>
            <person name="Cavanaugh K."/>
            <person name="Magill C."/>
            <person name="Michelmore R."/>
        </authorList>
    </citation>
    <scope>NUCLEOTIDE SEQUENCE [LARGE SCALE GENOMIC DNA]</scope>
    <source>
        <strain evidence="1">P6</strain>
    </source>
</reference>
<organism evidence="1 2">
    <name type="scientific">Peronosclerospora sorghi</name>
    <dbReference type="NCBI Taxonomy" id="230839"/>
    <lineage>
        <taxon>Eukaryota</taxon>
        <taxon>Sar</taxon>
        <taxon>Stramenopiles</taxon>
        <taxon>Oomycota</taxon>
        <taxon>Peronosporomycetes</taxon>
        <taxon>Peronosporales</taxon>
        <taxon>Peronosporaceae</taxon>
        <taxon>Peronosclerospora</taxon>
    </lineage>
</organism>
<evidence type="ECO:0000313" key="1">
    <source>
        <dbReference type="EMBL" id="KAI9920023.1"/>
    </source>
</evidence>
<gene>
    <name evidence="1" type="ORF">PsorP6_015886</name>
</gene>
<dbReference type="Proteomes" id="UP001163321">
    <property type="component" value="Chromosome 10"/>
</dbReference>